<evidence type="ECO:0000256" key="1">
    <source>
        <dbReference type="SAM" id="Coils"/>
    </source>
</evidence>
<feature type="compositionally biased region" description="Polar residues" evidence="2">
    <location>
        <begin position="1943"/>
        <end position="1961"/>
    </location>
</feature>
<feature type="coiled-coil region" evidence="1">
    <location>
        <begin position="937"/>
        <end position="971"/>
    </location>
</feature>
<dbReference type="GO" id="GO:0000722">
    <property type="term" value="P:telomere maintenance via recombination"/>
    <property type="evidence" value="ECO:0007669"/>
    <property type="project" value="TreeGrafter"/>
</dbReference>
<dbReference type="GO" id="GO:0007004">
    <property type="term" value="P:telomere maintenance via telomerase"/>
    <property type="evidence" value="ECO:0007669"/>
    <property type="project" value="TreeGrafter"/>
</dbReference>
<dbReference type="Gene3D" id="1.10.287.1490">
    <property type="match status" value="1"/>
</dbReference>
<dbReference type="GO" id="GO:0000794">
    <property type="term" value="C:condensed nuclear chromosome"/>
    <property type="evidence" value="ECO:0007669"/>
    <property type="project" value="TreeGrafter"/>
</dbReference>
<keyword evidence="4" id="KW-1185">Reference proteome</keyword>
<evidence type="ECO:0000256" key="2">
    <source>
        <dbReference type="SAM" id="MobiDB-lite"/>
    </source>
</evidence>
<protein>
    <recommendedName>
        <fullName evidence="5">Flagellar associated protein</fullName>
    </recommendedName>
</protein>
<evidence type="ECO:0000313" key="4">
    <source>
        <dbReference type="Proteomes" id="UP000747399"/>
    </source>
</evidence>
<feature type="compositionally biased region" description="Low complexity" evidence="2">
    <location>
        <begin position="1864"/>
        <end position="1876"/>
    </location>
</feature>
<name>A0A8J4B792_9CHLO</name>
<dbReference type="GO" id="GO:0070192">
    <property type="term" value="P:chromosome organization involved in meiotic cell cycle"/>
    <property type="evidence" value="ECO:0007669"/>
    <property type="project" value="TreeGrafter"/>
</dbReference>
<dbReference type="GO" id="GO:0030870">
    <property type="term" value="C:Mre11 complex"/>
    <property type="evidence" value="ECO:0007669"/>
    <property type="project" value="TreeGrafter"/>
</dbReference>
<feature type="coiled-coil region" evidence="1">
    <location>
        <begin position="352"/>
        <end position="379"/>
    </location>
</feature>
<feature type="region of interest" description="Disordered" evidence="2">
    <location>
        <begin position="1818"/>
        <end position="1908"/>
    </location>
</feature>
<gene>
    <name evidence="3" type="ORF">Vafri_8641</name>
</gene>
<dbReference type="GO" id="GO:0006302">
    <property type="term" value="P:double-strand break repair"/>
    <property type="evidence" value="ECO:0007669"/>
    <property type="project" value="TreeGrafter"/>
</dbReference>
<sequence length="2015" mass="219123">MSQQQVMTNLGPRRKGSARLEPLPFGNGRTSPSDLPSDPAMLLPDGRALNAHLPPLNRPRDATVETFDSVLVDDVSPGVSPARRARKAALMTRTMVEGDHRTVLQASLALDQKEREMALIRENKREYGRILLELWVNQVLDSTGSGGGPAGLGGTQGLGDPLKMDASALKGLASYGLTRVELLGAGMPNEAIDRLYRCMYVYTVGFFDVMQDILAHNEFRTEILSNVWKGFLTISESALQVAFRSDYLKLYQSQQVAMAELLFAKEQLAEAKQDSVNTEQAVAWLTNAHAEERAARQVLKGQVAELQASLERERQAHQAAVTKYVAEVEERVRLQAQLVSATSKLSDAAVAQADLIMQRDQLTAELTAAEERANRILDHVRGVYDALALEKALRPNPQLVASLGSLLHSSASMAAGLVPAISTVTVAAASGGDGGTPAPPSTEASSISVSSNPGHRGSKVASGVPSGASVSLSTAASAASAMPSATSLQAAATVAAARRKSAAGGSGTSTEIGNGGGSGDGAAAAAGKDGSGGGGSSDGDAITGGMMTLPAVLPPLDAPARAEATVLYADLLADLTKQLYGMWRDQTEATSTTARALYEVRDTLRTTKVREHELQVELEKTRTMASNLQKDLEDTETSLKATQGSLRATEEALDVLKRAKETVDRQAEELSRLLDITRTDLASAQVERNTLLEKCLTLQHDVEIRDMRLERLERRLAVANNSLAEVSRAMVIYAKAAAAQDAARGYCKRQFLEASKRAGDLQWSLFRMERQVRTLEGKIEHKANEMATMAAASDSAKHAAEQVQNSLTAALLDIENKKAMIGSLERALAGAKEECDKVKQDMENTLRRAEDAEIQLDEAKEEVQRQADGMQSLEARIAAAGEERQKLLKQVERLVNEKTELERTFKQQRDSLQAEISRRGTEIAGLRSTGDGLNLQIESLTWEVSNTKELLERKREKKKRWKALQAQHQQQCEFLRSSLAERETMVAELAARLEPLEVDVAVLIADRGRRDSDLGDDGEDVAESDQGLEIDIVAEQQAWEEITITSLDLSSRLEQQQRAVEAARREYETARASFYESPTEEGRKTVLLGIEAVLAKLRVERAETEADLSRLRDRQLAIQARVQAYENASFKRRLRALERRTGKTETALKNELIARLDEAKQRTLQLQNLLDQQATTATAAQSRAARLEMDYIKTEAEMRDLGDKLKKTIEYKVELERQVAQYKNMVGFLQAEVSSLSRERDALKTNLQEVDSKIERLSADVVEAQSAVGITSKRLEAKYEAEKRESLAQALERQKQLESRLVVCEARIKELETVCNFSSEALRRFLAAYLQKLEVSLPPSFLWHLNRPVHLQQALHACEGKTGAQVIASAAAELGGSGDGGGHGGAGSGPPPPPPSLGAALGKVPYITNFDYERDTVLGFMSSCWSYDVTLVTISQIYMDKLQADLRAEEGLLGGVAGPRHSLETVMYDFFIVRYGCRQAAELHLAAFLAAVRRFRVQHTKIRTFARLIGLPEPPPIMHIQLEEEDPLTRGPLPASAAEFYLSLLNRVHVRAGPLIAEAAEGFSLVKSKVLSRLAREFLRGSYSTTRDDVAATSDYIRHMALNDDEKAIDLELALEAMLRSFVLQYKDDFEALCANFRSSFESGGSSSQRRLVTPDDLTVFLRQLNSEKASALPPTRVVALYVEACRAAGPYSENLGKEICRAILNSGFVGVSTHVTRHEPMRSIPPYDEFELLEESWRLMRVAVEHQVAVIKSHSEIKCDILAYIDLARRVDELIGGRETPLPAWTTYRRLMTTYWGLRETVDAILPFDPPINTSRHLARHKASAGSEGGEAEEGMHGGSGGGGEEGGAGRPGDEGSGDEGSDSGSGSNSRDISPLAMRGRRSQRSVSHKSMGAALSRSNSVSEIPIGDSLQGSAAAALTGEVRRTGKLLLPRAGGPPSTPEGPTNTSPKRMSSNLNNATVGAAQAPARDASLSTRSARFADDSGPGSGGQGGEQKEVNVVKLQFNSGGKKPSS</sequence>
<comment type="caution">
    <text evidence="3">The sequence shown here is derived from an EMBL/GenBank/DDBJ whole genome shotgun (WGS) entry which is preliminary data.</text>
</comment>
<feature type="compositionally biased region" description="Gly residues" evidence="2">
    <location>
        <begin position="1838"/>
        <end position="1852"/>
    </location>
</feature>
<dbReference type="EMBL" id="BNCO01000014">
    <property type="protein sequence ID" value="GIL52890.1"/>
    <property type="molecule type" value="Genomic_DNA"/>
</dbReference>
<dbReference type="PANTHER" id="PTHR18867">
    <property type="entry name" value="RAD50"/>
    <property type="match status" value="1"/>
</dbReference>
<evidence type="ECO:0008006" key="5">
    <source>
        <dbReference type="Google" id="ProtNLM"/>
    </source>
</evidence>
<dbReference type="PANTHER" id="PTHR18867:SF12">
    <property type="entry name" value="DNA REPAIR PROTEIN RAD50"/>
    <property type="match status" value="1"/>
</dbReference>
<feature type="compositionally biased region" description="Basic residues" evidence="2">
    <location>
        <begin position="1880"/>
        <end position="1889"/>
    </location>
</feature>
<feature type="coiled-coil region" evidence="1">
    <location>
        <begin position="254"/>
        <end position="316"/>
    </location>
</feature>
<feature type="region of interest" description="Disordered" evidence="2">
    <location>
        <begin position="1925"/>
        <end position="2015"/>
    </location>
</feature>
<feature type="compositionally biased region" description="Polar residues" evidence="2">
    <location>
        <begin position="2005"/>
        <end position="2015"/>
    </location>
</feature>
<dbReference type="GO" id="GO:0003691">
    <property type="term" value="F:double-stranded telomeric DNA binding"/>
    <property type="evidence" value="ECO:0007669"/>
    <property type="project" value="TreeGrafter"/>
</dbReference>
<dbReference type="GO" id="GO:0051880">
    <property type="term" value="F:G-quadruplex DNA binding"/>
    <property type="evidence" value="ECO:0007669"/>
    <property type="project" value="TreeGrafter"/>
</dbReference>
<accession>A0A8J4B792</accession>
<feature type="coiled-coil region" evidence="1">
    <location>
        <begin position="1046"/>
        <end position="1114"/>
    </location>
</feature>
<organism evidence="3 4">
    <name type="scientific">Volvox africanus</name>
    <dbReference type="NCBI Taxonomy" id="51714"/>
    <lineage>
        <taxon>Eukaryota</taxon>
        <taxon>Viridiplantae</taxon>
        <taxon>Chlorophyta</taxon>
        <taxon>core chlorophytes</taxon>
        <taxon>Chlorophyceae</taxon>
        <taxon>CS clade</taxon>
        <taxon>Chlamydomonadales</taxon>
        <taxon>Volvocaceae</taxon>
        <taxon>Volvox</taxon>
    </lineage>
</organism>
<dbReference type="GO" id="GO:0043047">
    <property type="term" value="F:single-stranded telomeric DNA binding"/>
    <property type="evidence" value="ECO:0007669"/>
    <property type="project" value="TreeGrafter"/>
</dbReference>
<feature type="region of interest" description="Disordered" evidence="2">
    <location>
        <begin position="430"/>
        <end position="466"/>
    </location>
</feature>
<proteinExistence type="predicted"/>
<feature type="coiled-coil region" evidence="1">
    <location>
        <begin position="618"/>
        <end position="676"/>
    </location>
</feature>
<reference evidence="3" key="1">
    <citation type="journal article" date="2021" name="Proc. Natl. Acad. Sci. U.S.A.">
        <title>Three genomes in the algal genus Volvox reveal the fate of a haploid sex-determining region after a transition to homothallism.</title>
        <authorList>
            <person name="Yamamoto K."/>
            <person name="Hamaji T."/>
            <person name="Kawai-Toyooka H."/>
            <person name="Matsuzaki R."/>
            <person name="Takahashi F."/>
            <person name="Nishimura Y."/>
            <person name="Kawachi M."/>
            <person name="Noguchi H."/>
            <person name="Minakuchi Y."/>
            <person name="Umen J.G."/>
            <person name="Toyoda A."/>
            <person name="Nozaki H."/>
        </authorList>
    </citation>
    <scope>NUCLEOTIDE SEQUENCE</scope>
    <source>
        <strain evidence="3">NIES-3780</strain>
    </source>
</reference>
<dbReference type="Proteomes" id="UP000747399">
    <property type="component" value="Unassembled WGS sequence"/>
</dbReference>
<feature type="coiled-coil region" evidence="1">
    <location>
        <begin position="1149"/>
        <end position="1314"/>
    </location>
</feature>
<evidence type="ECO:0000313" key="3">
    <source>
        <dbReference type="EMBL" id="GIL52890.1"/>
    </source>
</evidence>
<feature type="compositionally biased region" description="Polar residues" evidence="2">
    <location>
        <begin position="442"/>
        <end position="453"/>
    </location>
</feature>
<feature type="region of interest" description="Disordered" evidence="2">
    <location>
        <begin position="1"/>
        <end position="36"/>
    </location>
</feature>
<feature type="region of interest" description="Disordered" evidence="2">
    <location>
        <begin position="500"/>
        <end position="541"/>
    </location>
</feature>
<keyword evidence="1" id="KW-0175">Coiled coil</keyword>
<dbReference type="SUPFAM" id="SSF57997">
    <property type="entry name" value="Tropomyosin"/>
    <property type="match status" value="1"/>
</dbReference>
<feature type="coiled-coil region" evidence="1">
    <location>
        <begin position="814"/>
        <end position="911"/>
    </location>
</feature>